<proteinExistence type="predicted"/>
<dbReference type="OrthoDB" id="674388at2"/>
<accession>A0A4U1C8V2</accession>
<dbReference type="Gene3D" id="2.60.40.2030">
    <property type="match status" value="1"/>
</dbReference>
<dbReference type="PROSITE" id="PS51257">
    <property type="entry name" value="PROKAR_LIPOPROTEIN"/>
    <property type="match status" value="1"/>
</dbReference>
<evidence type="ECO:0000313" key="2">
    <source>
        <dbReference type="Proteomes" id="UP000310477"/>
    </source>
</evidence>
<organism evidence="1 2">
    <name type="scientific">Pedobacter cryotolerans</name>
    <dbReference type="NCBI Taxonomy" id="2571270"/>
    <lineage>
        <taxon>Bacteria</taxon>
        <taxon>Pseudomonadati</taxon>
        <taxon>Bacteroidota</taxon>
        <taxon>Sphingobacteriia</taxon>
        <taxon>Sphingobacteriales</taxon>
        <taxon>Sphingobacteriaceae</taxon>
        <taxon>Pedobacter</taxon>
    </lineage>
</organism>
<sequence>MKFINKYIGLVLALTITSILFTSCLKDNETKFEGAVVEMDAAAYNARAAGQIYPLLTRVPGYGRIVFTAAQAASGSFPAVPADPLITRTSGEIKFRVNLVGAQRSTPTTVGYTVVAAGTTAVSGTHYTTGNTVVIPANSSFGEISVQVINSGVVSATPRTLVLELTGAADLPPSQNIKSIGISIAQN</sequence>
<dbReference type="Proteomes" id="UP000310477">
    <property type="component" value="Unassembled WGS sequence"/>
</dbReference>
<dbReference type="SUPFAM" id="SSF141072">
    <property type="entry name" value="CalX-like"/>
    <property type="match status" value="1"/>
</dbReference>
<dbReference type="AlphaFoldDB" id="A0A4U1C8V2"/>
<dbReference type="EMBL" id="SWBO01000003">
    <property type="protein sequence ID" value="TKC02011.1"/>
    <property type="molecule type" value="Genomic_DNA"/>
</dbReference>
<dbReference type="RefSeq" id="WP_136875937.1">
    <property type="nucleotide sequence ID" value="NZ_SWBO01000003.1"/>
</dbReference>
<dbReference type="InterPro" id="IPR038081">
    <property type="entry name" value="CalX-like_sf"/>
</dbReference>
<evidence type="ECO:0000313" key="1">
    <source>
        <dbReference type="EMBL" id="TKC02011.1"/>
    </source>
</evidence>
<comment type="caution">
    <text evidence="1">The sequence shown here is derived from an EMBL/GenBank/DDBJ whole genome shotgun (WGS) entry which is preliminary data.</text>
</comment>
<reference evidence="1 2" key="1">
    <citation type="submission" date="2019-04" db="EMBL/GenBank/DDBJ databases">
        <title>Pedobacter sp. AR-2-6 sp. nov., isolated from Arctic soil.</title>
        <authorList>
            <person name="Dahal R.H."/>
            <person name="Kim D.-U."/>
        </authorList>
    </citation>
    <scope>NUCLEOTIDE SEQUENCE [LARGE SCALE GENOMIC DNA]</scope>
    <source>
        <strain evidence="1 2">AR-2-6</strain>
    </source>
</reference>
<protein>
    <submittedName>
        <fullName evidence="1">DUF4843 domain-containing protein</fullName>
    </submittedName>
</protein>
<gene>
    <name evidence="1" type="ORF">FA045_07135</name>
</gene>
<keyword evidence="2" id="KW-1185">Reference proteome</keyword>
<name>A0A4U1C8V2_9SPHI</name>